<feature type="compositionally biased region" description="Low complexity" evidence="1">
    <location>
        <begin position="33"/>
        <end position="47"/>
    </location>
</feature>
<comment type="caution">
    <text evidence="2">The sequence shown here is derived from an EMBL/GenBank/DDBJ whole genome shotgun (WGS) entry which is preliminary data.</text>
</comment>
<dbReference type="EMBL" id="CAJOBH010223405">
    <property type="protein sequence ID" value="CAF5038191.1"/>
    <property type="molecule type" value="Genomic_DNA"/>
</dbReference>
<gene>
    <name evidence="2" type="ORF">BYL167_LOCUS56634</name>
</gene>
<feature type="compositionally biased region" description="Basic and acidic residues" evidence="1">
    <location>
        <begin position="118"/>
        <end position="132"/>
    </location>
</feature>
<reference evidence="2" key="1">
    <citation type="submission" date="2021-02" db="EMBL/GenBank/DDBJ databases">
        <authorList>
            <person name="Nowell W R."/>
        </authorList>
    </citation>
    <scope>NUCLEOTIDE SEQUENCE</scope>
</reference>
<protein>
    <submittedName>
        <fullName evidence="2">Uncharacterized protein</fullName>
    </submittedName>
</protein>
<feature type="non-terminal residue" evidence="2">
    <location>
        <position position="1"/>
    </location>
</feature>
<organism evidence="2 3">
    <name type="scientific">Rotaria magnacalcarata</name>
    <dbReference type="NCBI Taxonomy" id="392030"/>
    <lineage>
        <taxon>Eukaryota</taxon>
        <taxon>Metazoa</taxon>
        <taxon>Spiralia</taxon>
        <taxon>Gnathifera</taxon>
        <taxon>Rotifera</taxon>
        <taxon>Eurotatoria</taxon>
        <taxon>Bdelloidea</taxon>
        <taxon>Philodinida</taxon>
        <taxon>Philodinidae</taxon>
        <taxon>Rotaria</taxon>
    </lineage>
</organism>
<sequence>LSTDDPIALRAIKRFEERMNAAVPKTKQEDTNLKLAKGKSSWSGSLSSSRKSLENLFKNIEQQLHPDSIQIDTESTQSVSSVPSDSYIRPRKIFDDSNFNYGTTLDLLDTTRSTIHKTTNDDKTTNQNHEKLEEEEEEQQQQQQQQSSSTIVENDDKRVADNNDIANFKDQRESDEQQQSVDDTIMTSESDLGNANESLSSIIAPTSTDSSVLIAPSNAVVAQTLPTEESVIRPYGFQLESRRRLNTIERIRERRQSRENVDQEQQQ</sequence>
<dbReference type="Proteomes" id="UP000681967">
    <property type="component" value="Unassembled WGS sequence"/>
</dbReference>
<evidence type="ECO:0000313" key="3">
    <source>
        <dbReference type="Proteomes" id="UP000681967"/>
    </source>
</evidence>
<evidence type="ECO:0000313" key="2">
    <source>
        <dbReference type="EMBL" id="CAF5038191.1"/>
    </source>
</evidence>
<feature type="compositionally biased region" description="Basic and acidic residues" evidence="1">
    <location>
        <begin position="154"/>
        <end position="175"/>
    </location>
</feature>
<feature type="non-terminal residue" evidence="2">
    <location>
        <position position="267"/>
    </location>
</feature>
<name>A0A8S3DYG7_9BILA</name>
<accession>A0A8S3DYG7</accession>
<proteinExistence type="predicted"/>
<feature type="region of interest" description="Disordered" evidence="1">
    <location>
        <begin position="117"/>
        <end position="193"/>
    </location>
</feature>
<feature type="compositionally biased region" description="Polar residues" evidence="1">
    <location>
        <begin position="177"/>
        <end position="193"/>
    </location>
</feature>
<feature type="region of interest" description="Disordered" evidence="1">
    <location>
        <begin position="22"/>
        <end position="47"/>
    </location>
</feature>
<dbReference type="AlphaFoldDB" id="A0A8S3DYG7"/>
<evidence type="ECO:0000256" key="1">
    <source>
        <dbReference type="SAM" id="MobiDB-lite"/>
    </source>
</evidence>